<evidence type="ECO:0000313" key="2">
    <source>
        <dbReference type="Proteomes" id="UP000197781"/>
    </source>
</evidence>
<organism evidence="1 2">
    <name type="scientific">Brevibacillus formosus</name>
    <dbReference type="NCBI Taxonomy" id="54913"/>
    <lineage>
        <taxon>Bacteria</taxon>
        <taxon>Bacillati</taxon>
        <taxon>Bacillota</taxon>
        <taxon>Bacilli</taxon>
        <taxon>Bacillales</taxon>
        <taxon>Paenibacillaceae</taxon>
        <taxon>Brevibacillus</taxon>
    </lineage>
</organism>
<proteinExistence type="predicted"/>
<protein>
    <submittedName>
        <fullName evidence="1">Spore coat protein</fullName>
    </submittedName>
</protein>
<dbReference type="EMBL" id="CP018145">
    <property type="protein sequence ID" value="ASJ53543.1"/>
    <property type="molecule type" value="Genomic_DNA"/>
</dbReference>
<dbReference type="InterPro" id="IPR012347">
    <property type="entry name" value="Ferritin-like"/>
</dbReference>
<dbReference type="RefSeq" id="WP_088907342.1">
    <property type="nucleotide sequence ID" value="NZ_CP018145.1"/>
</dbReference>
<dbReference type="Pfam" id="PF07875">
    <property type="entry name" value="Coat_F"/>
    <property type="match status" value="1"/>
</dbReference>
<dbReference type="AlphaFoldDB" id="A0A220MEY5"/>
<name>A0A220MEY5_9BACL</name>
<sequence length="184" mass="20555">MQRFAAHEFLETQEALRSKHAAIEMHGVLAEMAQDPQLTGIINRHQQLIMNAYQQGISLLQGKGFNIAPAPIQLRVAQPTAVGLNNPQMAAPNPHPTRLSDMTIATLMLNWHKAGSAIGMLWAAECVDPSIRQYHVNGANACQQMAYETWQYMNAKGYYQAPQLADHTMNTMINAYQPQQQMLL</sequence>
<accession>A0A220MEY5</accession>
<reference evidence="1 2" key="1">
    <citation type="submission" date="2016-11" db="EMBL/GenBank/DDBJ databases">
        <authorList>
            <person name="Jaros S."/>
            <person name="Januszkiewicz K."/>
            <person name="Wedrychowicz H."/>
        </authorList>
    </citation>
    <scope>NUCLEOTIDE SEQUENCE [LARGE SCALE GENOMIC DNA]</scope>
    <source>
        <strain evidence="1 2">NF2</strain>
    </source>
</reference>
<evidence type="ECO:0000313" key="1">
    <source>
        <dbReference type="EMBL" id="ASJ53543.1"/>
    </source>
</evidence>
<dbReference type="Proteomes" id="UP000197781">
    <property type="component" value="Chromosome"/>
</dbReference>
<keyword evidence="1" id="KW-0946">Virion</keyword>
<dbReference type="KEGG" id="bfm:BP422_08205"/>
<keyword evidence="1" id="KW-0167">Capsid protein</keyword>
<dbReference type="InterPro" id="IPR012851">
    <property type="entry name" value="Spore_coat_CotF-like"/>
</dbReference>
<gene>
    <name evidence="1" type="ORF">BP422_08205</name>
</gene>
<dbReference type="Gene3D" id="1.20.1260.10">
    <property type="match status" value="1"/>
</dbReference>